<feature type="transmembrane region" description="Helical" evidence="7">
    <location>
        <begin position="62"/>
        <end position="80"/>
    </location>
</feature>
<organism evidence="9 10">
    <name type="scientific">Pseudocercospora fuligena</name>
    <dbReference type="NCBI Taxonomy" id="685502"/>
    <lineage>
        <taxon>Eukaryota</taxon>
        <taxon>Fungi</taxon>
        <taxon>Dikarya</taxon>
        <taxon>Ascomycota</taxon>
        <taxon>Pezizomycotina</taxon>
        <taxon>Dothideomycetes</taxon>
        <taxon>Dothideomycetidae</taxon>
        <taxon>Mycosphaerellales</taxon>
        <taxon>Mycosphaerellaceae</taxon>
        <taxon>Pseudocercospora</taxon>
    </lineage>
</organism>
<keyword evidence="3 7" id="KW-1133">Transmembrane helix</keyword>
<dbReference type="InterPro" id="IPR049326">
    <property type="entry name" value="Rhodopsin_dom_fungi"/>
</dbReference>
<feature type="transmembrane region" description="Helical" evidence="7">
    <location>
        <begin position="33"/>
        <end position="50"/>
    </location>
</feature>
<evidence type="ECO:0000256" key="3">
    <source>
        <dbReference type="ARBA" id="ARBA00022989"/>
    </source>
</evidence>
<evidence type="ECO:0000256" key="2">
    <source>
        <dbReference type="ARBA" id="ARBA00022692"/>
    </source>
</evidence>
<dbReference type="AlphaFoldDB" id="A0A8H6VMV0"/>
<protein>
    <recommendedName>
        <fullName evidence="8">Rhodopsin domain-containing protein</fullName>
    </recommendedName>
</protein>
<feature type="compositionally biased region" description="Basic and acidic residues" evidence="6">
    <location>
        <begin position="363"/>
        <end position="382"/>
    </location>
</feature>
<evidence type="ECO:0000313" key="10">
    <source>
        <dbReference type="Proteomes" id="UP000660729"/>
    </source>
</evidence>
<dbReference type="OrthoDB" id="2988756at2759"/>
<evidence type="ECO:0000313" key="9">
    <source>
        <dbReference type="EMBL" id="KAF7198163.1"/>
    </source>
</evidence>
<dbReference type="Pfam" id="PF20684">
    <property type="entry name" value="Fung_rhodopsin"/>
    <property type="match status" value="1"/>
</dbReference>
<evidence type="ECO:0000256" key="6">
    <source>
        <dbReference type="SAM" id="MobiDB-lite"/>
    </source>
</evidence>
<keyword evidence="2 7" id="KW-0812">Transmembrane</keyword>
<dbReference type="GO" id="GO:0016020">
    <property type="term" value="C:membrane"/>
    <property type="evidence" value="ECO:0007669"/>
    <property type="project" value="UniProtKB-SubCell"/>
</dbReference>
<reference evidence="9" key="1">
    <citation type="submission" date="2020-04" db="EMBL/GenBank/DDBJ databases">
        <title>Draft genome resource of the tomato pathogen Pseudocercospora fuligena.</title>
        <authorList>
            <person name="Zaccaron A."/>
        </authorList>
    </citation>
    <scope>NUCLEOTIDE SEQUENCE</scope>
    <source>
        <strain evidence="9">PF001</strain>
    </source>
</reference>
<dbReference type="InterPro" id="IPR052337">
    <property type="entry name" value="SAT4-like"/>
</dbReference>
<feature type="transmembrane region" description="Helical" evidence="7">
    <location>
        <begin position="194"/>
        <end position="215"/>
    </location>
</feature>
<evidence type="ECO:0000256" key="4">
    <source>
        <dbReference type="ARBA" id="ARBA00023136"/>
    </source>
</evidence>
<comment type="subcellular location">
    <subcellularLocation>
        <location evidence="1">Membrane</location>
        <topology evidence="1">Multi-pass membrane protein</topology>
    </subcellularLocation>
</comment>
<dbReference type="PANTHER" id="PTHR33048:SF152">
    <property type="entry name" value="INTEGRAL MEMBRANE PROTEIN"/>
    <property type="match status" value="1"/>
</dbReference>
<dbReference type="Proteomes" id="UP000660729">
    <property type="component" value="Unassembled WGS sequence"/>
</dbReference>
<comment type="similarity">
    <text evidence="5">Belongs to the SAT4 family.</text>
</comment>
<sequence length="398" mass="44402">MQDPLPLCWLFIAAAVAEMVSQSALFAEVWTEYGISMVCMLLRFFARWRIFGFKAFDLGDAFAALAMIFYSIETTGIYILTSFGNNIGLNAQTAMEVPDSKVPDLTMGSKLAFLNWFWYINLIWSLKGILLMVYVKLGTGVARQELLVKGVCVFNFCTWLACILTHTLICTPPHKSWQIKPYPGDNCTMRKPNYYVIAILNSLTDMAIIMVPMPLLFKVKVKLSRKLILIALFSLGFFVIIATILRAYYSLHSLNTLPIALGWASRETFVATIVACAPGIKPLFSTSKWYRSTSDGSRDKLSREPTGKFGFSAKASSGKAVDSSIVVSRSVDVYRSGNHGRPGDFGFEMGGWRKSAPSSSGESDERVMIQEEQPEVKADDNRSAYFSTEQVVRTKDQV</sequence>
<evidence type="ECO:0000256" key="1">
    <source>
        <dbReference type="ARBA" id="ARBA00004141"/>
    </source>
</evidence>
<feature type="transmembrane region" description="Helical" evidence="7">
    <location>
        <begin position="116"/>
        <end position="135"/>
    </location>
</feature>
<feature type="region of interest" description="Disordered" evidence="6">
    <location>
        <begin position="345"/>
        <end position="398"/>
    </location>
</feature>
<feature type="domain" description="Rhodopsin" evidence="8">
    <location>
        <begin position="42"/>
        <end position="285"/>
    </location>
</feature>
<evidence type="ECO:0000256" key="7">
    <source>
        <dbReference type="SAM" id="Phobius"/>
    </source>
</evidence>
<dbReference type="PANTHER" id="PTHR33048">
    <property type="entry name" value="PTH11-LIKE INTEGRAL MEMBRANE PROTEIN (AFU_ORTHOLOGUE AFUA_5G11245)"/>
    <property type="match status" value="1"/>
</dbReference>
<feature type="transmembrane region" description="Helical" evidence="7">
    <location>
        <begin position="227"/>
        <end position="249"/>
    </location>
</feature>
<proteinExistence type="inferred from homology"/>
<comment type="caution">
    <text evidence="9">The sequence shown here is derived from an EMBL/GenBank/DDBJ whole genome shotgun (WGS) entry which is preliminary data.</text>
</comment>
<name>A0A8H6VMV0_9PEZI</name>
<accession>A0A8H6VMV0</accession>
<keyword evidence="4 7" id="KW-0472">Membrane</keyword>
<keyword evidence="10" id="KW-1185">Reference proteome</keyword>
<feature type="transmembrane region" description="Helical" evidence="7">
    <location>
        <begin position="147"/>
        <end position="169"/>
    </location>
</feature>
<evidence type="ECO:0000259" key="8">
    <source>
        <dbReference type="Pfam" id="PF20684"/>
    </source>
</evidence>
<dbReference type="EMBL" id="JABCIY010000003">
    <property type="protein sequence ID" value="KAF7198163.1"/>
    <property type="molecule type" value="Genomic_DNA"/>
</dbReference>
<evidence type="ECO:0000256" key="5">
    <source>
        <dbReference type="ARBA" id="ARBA00038359"/>
    </source>
</evidence>
<gene>
    <name evidence="9" type="ORF">HII31_00519</name>
</gene>